<dbReference type="Gene3D" id="3.40.50.1820">
    <property type="entry name" value="alpha/beta hydrolase"/>
    <property type="match status" value="1"/>
</dbReference>
<organism evidence="3 4">
    <name type="scientific">Pseudonocardia nematodicida</name>
    <dbReference type="NCBI Taxonomy" id="1206997"/>
    <lineage>
        <taxon>Bacteria</taxon>
        <taxon>Bacillati</taxon>
        <taxon>Actinomycetota</taxon>
        <taxon>Actinomycetes</taxon>
        <taxon>Pseudonocardiales</taxon>
        <taxon>Pseudonocardiaceae</taxon>
        <taxon>Pseudonocardia</taxon>
    </lineage>
</organism>
<dbReference type="Proteomes" id="UP001494902">
    <property type="component" value="Unassembled WGS sequence"/>
</dbReference>
<accession>A0ABV1KEF4</accession>
<evidence type="ECO:0000313" key="4">
    <source>
        <dbReference type="Proteomes" id="UP001494902"/>
    </source>
</evidence>
<evidence type="ECO:0000256" key="1">
    <source>
        <dbReference type="ARBA" id="ARBA00022801"/>
    </source>
</evidence>
<dbReference type="InterPro" id="IPR050300">
    <property type="entry name" value="GDXG_lipolytic_enzyme"/>
</dbReference>
<gene>
    <name evidence="3" type="ORF">WIS52_20420</name>
</gene>
<protein>
    <submittedName>
        <fullName evidence="3">Alpha/beta hydrolase</fullName>
    </submittedName>
</protein>
<name>A0ABV1KEF4_9PSEU</name>
<comment type="caution">
    <text evidence="3">The sequence shown here is derived from an EMBL/GenBank/DDBJ whole genome shotgun (WGS) entry which is preliminary data.</text>
</comment>
<dbReference type="InterPro" id="IPR029058">
    <property type="entry name" value="AB_hydrolase_fold"/>
</dbReference>
<dbReference type="SUPFAM" id="SSF53474">
    <property type="entry name" value="alpha/beta-Hydrolases"/>
    <property type="match status" value="1"/>
</dbReference>
<reference evidence="3 4" key="1">
    <citation type="submission" date="2024-03" db="EMBL/GenBank/DDBJ databases">
        <title>Draft genome sequence of Pseudonocardia nematodicida JCM 31783.</title>
        <authorList>
            <person name="Butdee W."/>
            <person name="Duangmal K."/>
        </authorList>
    </citation>
    <scope>NUCLEOTIDE SEQUENCE [LARGE SCALE GENOMIC DNA]</scope>
    <source>
        <strain evidence="3 4">JCM 31783</strain>
    </source>
</reference>
<keyword evidence="4" id="KW-1185">Reference proteome</keyword>
<evidence type="ECO:0000313" key="3">
    <source>
        <dbReference type="EMBL" id="MEQ3552839.1"/>
    </source>
</evidence>
<keyword evidence="1 3" id="KW-0378">Hydrolase</keyword>
<dbReference type="GO" id="GO:0016787">
    <property type="term" value="F:hydrolase activity"/>
    <property type="evidence" value="ECO:0007669"/>
    <property type="project" value="UniProtKB-KW"/>
</dbReference>
<dbReference type="RefSeq" id="WP_349299904.1">
    <property type="nucleotide sequence ID" value="NZ_JBEDNQ010000008.1"/>
</dbReference>
<dbReference type="Pfam" id="PF07859">
    <property type="entry name" value="Abhydrolase_3"/>
    <property type="match status" value="1"/>
</dbReference>
<dbReference type="PANTHER" id="PTHR48081:SF8">
    <property type="entry name" value="ALPHA_BETA HYDROLASE FOLD-3 DOMAIN-CONTAINING PROTEIN-RELATED"/>
    <property type="match status" value="1"/>
</dbReference>
<proteinExistence type="predicted"/>
<dbReference type="EMBL" id="JBEDNQ010000008">
    <property type="protein sequence ID" value="MEQ3552839.1"/>
    <property type="molecule type" value="Genomic_DNA"/>
</dbReference>
<feature type="domain" description="Alpha/beta hydrolase fold-3" evidence="2">
    <location>
        <begin position="85"/>
        <end position="290"/>
    </location>
</feature>
<sequence>MALQMDAQVADALAPLAVAVTTIPPAGDWRTRRETGDALLADFARALPGQTGTEATRHTAAALDGTPIELRFYRSIETTRGPLAVYLHGGGMFSGSLDTHGAVCRRYATSSGVPVLAAAFRLAPEHPFPTAVEDSYAALCWAVEHAGELGVDPSRIAIMGDSAGAGMAAAVALMVRDRGGPVLARQILIHPMLDDRTTSADAHLEPWLVWTGVDNRTGWGCLLGDAAGGPDVPGYASPAREPDLVGLAPAYIEIGQLDLFRAETVEYVERLGRAGVEVEFHLHAGVPHLFDLWAPHSDIARRAVADRVRVLRAL</sequence>
<evidence type="ECO:0000259" key="2">
    <source>
        <dbReference type="Pfam" id="PF07859"/>
    </source>
</evidence>
<dbReference type="InterPro" id="IPR013094">
    <property type="entry name" value="AB_hydrolase_3"/>
</dbReference>
<dbReference type="PANTHER" id="PTHR48081">
    <property type="entry name" value="AB HYDROLASE SUPERFAMILY PROTEIN C4A8.06C"/>
    <property type="match status" value="1"/>
</dbReference>